<proteinExistence type="predicted"/>
<dbReference type="EMBL" id="UINC01042161">
    <property type="protein sequence ID" value="SVB44411.1"/>
    <property type="molecule type" value="Genomic_DNA"/>
</dbReference>
<organism evidence="1">
    <name type="scientific">marine metagenome</name>
    <dbReference type="NCBI Taxonomy" id="408172"/>
    <lineage>
        <taxon>unclassified sequences</taxon>
        <taxon>metagenomes</taxon>
        <taxon>ecological metagenomes</taxon>
    </lineage>
</organism>
<name>A0A382E364_9ZZZZ</name>
<accession>A0A382E364</accession>
<dbReference type="AlphaFoldDB" id="A0A382E364"/>
<gene>
    <name evidence="1" type="ORF">METZ01_LOCUS197265</name>
</gene>
<evidence type="ECO:0000313" key="1">
    <source>
        <dbReference type="EMBL" id="SVB44411.1"/>
    </source>
</evidence>
<evidence type="ECO:0008006" key="2">
    <source>
        <dbReference type="Google" id="ProtNLM"/>
    </source>
</evidence>
<reference evidence="1" key="1">
    <citation type="submission" date="2018-05" db="EMBL/GenBank/DDBJ databases">
        <authorList>
            <person name="Lanie J.A."/>
            <person name="Ng W.-L."/>
            <person name="Kazmierczak K.M."/>
            <person name="Andrzejewski T.M."/>
            <person name="Davidsen T.M."/>
            <person name="Wayne K.J."/>
            <person name="Tettelin H."/>
            <person name="Glass J.I."/>
            <person name="Rusch D."/>
            <person name="Podicherti R."/>
            <person name="Tsui H.-C.T."/>
            <person name="Winkler M.E."/>
        </authorList>
    </citation>
    <scope>NUCLEOTIDE SEQUENCE</scope>
</reference>
<sequence length="45" mass="5118">MTSDLSRLSSYQKLRTYLMICAYNTGAGNMSRSFIGKTRLSEAFF</sequence>
<protein>
    <recommendedName>
        <fullName evidence="2">Lysozyme</fullName>
    </recommendedName>
</protein>